<keyword evidence="2" id="KW-0648">Protein biosynthesis</keyword>
<dbReference type="InterPro" id="IPR023584">
    <property type="entry name" value="Ribosome_recyc_fac_dom"/>
</dbReference>
<dbReference type="Gene3D" id="3.30.1360.40">
    <property type="match status" value="1"/>
</dbReference>
<dbReference type="PANTHER" id="PTHR20982:SF3">
    <property type="entry name" value="MITOCHONDRIAL RIBOSOME RECYCLING FACTOR PSEUDO 1"/>
    <property type="match status" value="1"/>
</dbReference>
<organism evidence="5 6">
    <name type="scientific">Phialemonium atrogriseum</name>
    <dbReference type="NCBI Taxonomy" id="1093897"/>
    <lineage>
        <taxon>Eukaryota</taxon>
        <taxon>Fungi</taxon>
        <taxon>Dikarya</taxon>
        <taxon>Ascomycota</taxon>
        <taxon>Pezizomycotina</taxon>
        <taxon>Sordariomycetes</taxon>
        <taxon>Sordariomycetidae</taxon>
        <taxon>Cephalothecales</taxon>
        <taxon>Cephalothecaceae</taxon>
        <taxon>Phialemonium</taxon>
    </lineage>
</organism>
<dbReference type="GO" id="GO:0006412">
    <property type="term" value="P:translation"/>
    <property type="evidence" value="ECO:0007669"/>
    <property type="project" value="UniProtKB-KW"/>
</dbReference>
<gene>
    <name evidence="5" type="ORF">QBC33DRAFT_546139</name>
</gene>
<comment type="caution">
    <text evidence="5">The sequence shown here is derived from an EMBL/GenBank/DDBJ whole genome shotgun (WGS) entry which is preliminary data.</text>
</comment>
<comment type="function">
    <text evidence="3">Necessary for protein synthesis in mitochondria. Functions as a ribosome recycling factor in mitochondria.</text>
</comment>
<name>A0AAJ0BXD8_9PEZI</name>
<dbReference type="Gene3D" id="1.10.132.20">
    <property type="entry name" value="Ribosome-recycling factor"/>
    <property type="match status" value="1"/>
</dbReference>
<dbReference type="EMBL" id="MU839018">
    <property type="protein sequence ID" value="KAK1764827.1"/>
    <property type="molecule type" value="Genomic_DNA"/>
</dbReference>
<keyword evidence="6" id="KW-1185">Reference proteome</keyword>
<reference evidence="5" key="1">
    <citation type="submission" date="2023-06" db="EMBL/GenBank/DDBJ databases">
        <title>Genome-scale phylogeny and comparative genomics of the fungal order Sordariales.</title>
        <authorList>
            <consortium name="Lawrence Berkeley National Laboratory"/>
            <person name="Hensen N."/>
            <person name="Bonometti L."/>
            <person name="Westerberg I."/>
            <person name="Brannstrom I.O."/>
            <person name="Guillou S."/>
            <person name="Cros-Aarteil S."/>
            <person name="Calhoun S."/>
            <person name="Haridas S."/>
            <person name="Kuo A."/>
            <person name="Mondo S."/>
            <person name="Pangilinan J."/>
            <person name="Riley R."/>
            <person name="Labutti K."/>
            <person name="Andreopoulos B."/>
            <person name="Lipzen A."/>
            <person name="Chen C."/>
            <person name="Yanf M."/>
            <person name="Daum C."/>
            <person name="Ng V."/>
            <person name="Clum A."/>
            <person name="Steindorff A."/>
            <person name="Ohm R."/>
            <person name="Martin F."/>
            <person name="Silar P."/>
            <person name="Natvig D."/>
            <person name="Lalanne C."/>
            <person name="Gautier V."/>
            <person name="Ament-Velasquez S.L."/>
            <person name="Kruys A."/>
            <person name="Hutchinson M.I."/>
            <person name="Powell A.J."/>
            <person name="Barry K."/>
            <person name="Miller A.N."/>
            <person name="Grigoriev I.V."/>
            <person name="Debuchy R."/>
            <person name="Gladieux P."/>
            <person name="Thoren M.H."/>
            <person name="Johannesson H."/>
        </authorList>
    </citation>
    <scope>NUCLEOTIDE SEQUENCE</scope>
    <source>
        <strain evidence="5">8032-3</strain>
    </source>
</reference>
<dbReference type="RefSeq" id="XP_060281040.1">
    <property type="nucleotide sequence ID" value="XM_060428630.1"/>
</dbReference>
<evidence type="ECO:0000256" key="2">
    <source>
        <dbReference type="ARBA" id="ARBA00022917"/>
    </source>
</evidence>
<accession>A0AAJ0BXD8</accession>
<dbReference type="GO" id="GO:0043023">
    <property type="term" value="F:ribosomal large subunit binding"/>
    <property type="evidence" value="ECO:0007669"/>
    <property type="project" value="TreeGrafter"/>
</dbReference>
<dbReference type="InterPro" id="IPR036191">
    <property type="entry name" value="RRF_sf"/>
</dbReference>
<dbReference type="Pfam" id="PF01765">
    <property type="entry name" value="RRF"/>
    <property type="match status" value="1"/>
</dbReference>
<dbReference type="GO" id="GO:0005739">
    <property type="term" value="C:mitochondrion"/>
    <property type="evidence" value="ECO:0007669"/>
    <property type="project" value="TreeGrafter"/>
</dbReference>
<evidence type="ECO:0000256" key="3">
    <source>
        <dbReference type="ARBA" id="ARBA00024909"/>
    </source>
</evidence>
<dbReference type="GeneID" id="85311817"/>
<evidence type="ECO:0000313" key="5">
    <source>
        <dbReference type="EMBL" id="KAK1764827.1"/>
    </source>
</evidence>
<dbReference type="Proteomes" id="UP001244011">
    <property type="component" value="Unassembled WGS sequence"/>
</dbReference>
<evidence type="ECO:0000259" key="4">
    <source>
        <dbReference type="Pfam" id="PF01765"/>
    </source>
</evidence>
<protein>
    <submittedName>
        <fullName evidence="5">Ribosome recycling factor domain-containing protein</fullName>
    </submittedName>
</protein>
<sequence>MRAGGRFNPDAIGAVRVRPDKKSAETFPLHELAAVVPKGGRNIGVLVHEAAYIKPVMSAIQASPDFNQQPQRSEENELELILKVEPERKEGLVKRAKELCHAWREQVRAERHKRDVVVKRWHKDGLLTANDKTRLEKELQKLQDKRMAHVDSKEKEILQHIAAKEGR</sequence>
<dbReference type="PANTHER" id="PTHR20982">
    <property type="entry name" value="RIBOSOME RECYCLING FACTOR"/>
    <property type="match status" value="1"/>
</dbReference>
<dbReference type="SUPFAM" id="SSF55194">
    <property type="entry name" value="Ribosome recycling factor, RRF"/>
    <property type="match status" value="1"/>
</dbReference>
<feature type="domain" description="Ribosome recycling factor" evidence="4">
    <location>
        <begin position="2"/>
        <end position="156"/>
    </location>
</feature>
<proteinExistence type="inferred from homology"/>
<dbReference type="InterPro" id="IPR002661">
    <property type="entry name" value="Ribosome_recyc_fac"/>
</dbReference>
<evidence type="ECO:0000256" key="1">
    <source>
        <dbReference type="ARBA" id="ARBA00005912"/>
    </source>
</evidence>
<evidence type="ECO:0000313" key="6">
    <source>
        <dbReference type="Proteomes" id="UP001244011"/>
    </source>
</evidence>
<dbReference type="AlphaFoldDB" id="A0AAJ0BXD8"/>
<comment type="similarity">
    <text evidence="1">Belongs to the RRF family.</text>
</comment>